<dbReference type="AlphaFoldDB" id="A0A2U9CH15"/>
<feature type="compositionally biased region" description="Basic and acidic residues" evidence="1">
    <location>
        <begin position="132"/>
        <end position="150"/>
    </location>
</feature>
<name>A0A2U9CH15_SCOMX</name>
<gene>
    <name evidence="2" type="ORF">SMAX5B_016884</name>
</gene>
<evidence type="ECO:0000256" key="1">
    <source>
        <dbReference type="SAM" id="MobiDB-lite"/>
    </source>
</evidence>
<organism evidence="2 3">
    <name type="scientific">Scophthalmus maximus</name>
    <name type="common">Turbot</name>
    <name type="synonym">Psetta maxima</name>
    <dbReference type="NCBI Taxonomy" id="52904"/>
    <lineage>
        <taxon>Eukaryota</taxon>
        <taxon>Metazoa</taxon>
        <taxon>Chordata</taxon>
        <taxon>Craniata</taxon>
        <taxon>Vertebrata</taxon>
        <taxon>Euteleostomi</taxon>
        <taxon>Actinopterygii</taxon>
        <taxon>Neopterygii</taxon>
        <taxon>Teleostei</taxon>
        <taxon>Neoteleostei</taxon>
        <taxon>Acanthomorphata</taxon>
        <taxon>Carangaria</taxon>
        <taxon>Pleuronectiformes</taxon>
        <taxon>Pleuronectoidei</taxon>
        <taxon>Scophthalmidae</taxon>
        <taxon>Scophthalmus</taxon>
    </lineage>
</organism>
<feature type="compositionally biased region" description="Basic and acidic residues" evidence="1">
    <location>
        <begin position="10"/>
        <end position="27"/>
    </location>
</feature>
<feature type="region of interest" description="Disordered" evidence="1">
    <location>
        <begin position="1"/>
        <end position="27"/>
    </location>
</feature>
<feature type="region of interest" description="Disordered" evidence="1">
    <location>
        <begin position="53"/>
        <end position="94"/>
    </location>
</feature>
<evidence type="ECO:0000313" key="2">
    <source>
        <dbReference type="EMBL" id="AWP14162.1"/>
    </source>
</evidence>
<dbReference type="Proteomes" id="UP000246464">
    <property type="component" value="Chromosome 15"/>
</dbReference>
<sequence length="312" mass="33692">MAAAIGHGGLQKEKQELRVTDRSEHSRMSSLYDCVTTPMSSWNLLDPRPLGGCSPLPHAPGTSTAAGANRGLSHEERSRAVSVEKAAERRAKRRDGRGVLPCDATEARRTVPVCYGSSRYSRTGPDVTTPVRGERESTHRDTVSWSHGEKHGSACKQATLADDPGECRGRARCSRRGITRKEVNGRSRSGRSRPALVLRRAGRRPMLFSGRLGATLVAETKQQGANGSLLHPGNTEAFVRAPRVQAALCFARVSAPSRPLFCSPDLATAPTVTADVTLAAKPPSSRRRFARFARDDRRAAAREVVLPVVVAC</sequence>
<dbReference type="EMBL" id="CP026257">
    <property type="protein sequence ID" value="AWP14162.1"/>
    <property type="molecule type" value="Genomic_DNA"/>
</dbReference>
<evidence type="ECO:0000313" key="3">
    <source>
        <dbReference type="Proteomes" id="UP000246464"/>
    </source>
</evidence>
<reference evidence="2 3" key="1">
    <citation type="submission" date="2017-12" db="EMBL/GenBank/DDBJ databases">
        <title>Integrating genomic resources of turbot (Scophthalmus maximus) in depth evaluation of genetic and physical mapping variation across individuals.</title>
        <authorList>
            <person name="Martinez P."/>
        </authorList>
    </citation>
    <scope>NUCLEOTIDE SEQUENCE [LARGE SCALE GENOMIC DNA]</scope>
</reference>
<feature type="region of interest" description="Disordered" evidence="1">
    <location>
        <begin position="122"/>
        <end position="150"/>
    </location>
</feature>
<protein>
    <submittedName>
        <fullName evidence="2">Uncharacterized protein</fullName>
    </submittedName>
</protein>
<proteinExistence type="predicted"/>
<accession>A0A2U9CH15</accession>
<keyword evidence="3" id="KW-1185">Reference proteome</keyword>